<feature type="domain" description="Calcineurin-like phosphoesterase" evidence="1">
    <location>
        <begin position="2"/>
        <end position="198"/>
    </location>
</feature>
<keyword evidence="3" id="KW-1185">Reference proteome</keyword>
<evidence type="ECO:0000259" key="1">
    <source>
        <dbReference type="Pfam" id="PF00149"/>
    </source>
</evidence>
<evidence type="ECO:0000313" key="2">
    <source>
        <dbReference type="EMBL" id="AIE84864.1"/>
    </source>
</evidence>
<sequence length="280" mass="31479">MVADLHHGLAPDAAERLDAFVKATLGREHIDFALQMGDFCHAKPESKAFVRRWTDLPMRKVHVLGNHDMDTCDKAAAMAHWGMKSRYRAFDQGDYRFLVLDLNHFKKEGLLVPYSHGNYFTDNATHNWIDPEQLDWFERELHRSKRPVIVISHQPIGFAEPEKPMPPEQAQILNVIQKAAKGNPRGAVALCLCGHMHVDRLAIVDGLPCYCVNSASYFWYEGMQKYTQPLFAFMEITPSGMLRIEGRSGAFASAPPPASSTVLGRSASISSQEFSIHVSK</sequence>
<dbReference type="KEGG" id="fgi:OP10G_1496"/>
<name>A0A068NTB0_FIMGI</name>
<dbReference type="InterPro" id="IPR004843">
    <property type="entry name" value="Calcineurin-like_PHP"/>
</dbReference>
<dbReference type="STRING" id="661478.OP10G_1496"/>
<proteinExistence type="predicted"/>
<evidence type="ECO:0000313" key="3">
    <source>
        <dbReference type="Proteomes" id="UP000027982"/>
    </source>
</evidence>
<reference evidence="2 3" key="1">
    <citation type="journal article" date="2014" name="PLoS ONE">
        <title>The first complete genome sequence of the class fimbriimonadia in the phylum armatimonadetes.</title>
        <authorList>
            <person name="Hu Z.Y."/>
            <person name="Wang Y.Z."/>
            <person name="Im W.T."/>
            <person name="Wang S.Y."/>
            <person name="Zhao G.P."/>
            <person name="Zheng H.J."/>
            <person name="Quan Z.X."/>
        </authorList>
    </citation>
    <scope>NUCLEOTIDE SEQUENCE [LARGE SCALE GENOMIC DNA]</scope>
    <source>
        <strain evidence="2">Gsoil 348</strain>
    </source>
</reference>
<dbReference type="PANTHER" id="PTHR43143">
    <property type="entry name" value="METALLOPHOSPHOESTERASE, CALCINEURIN SUPERFAMILY"/>
    <property type="match status" value="1"/>
</dbReference>
<dbReference type="EMBL" id="CP007139">
    <property type="protein sequence ID" value="AIE84864.1"/>
    <property type="molecule type" value="Genomic_DNA"/>
</dbReference>
<dbReference type="InterPro" id="IPR029052">
    <property type="entry name" value="Metallo-depent_PP-like"/>
</dbReference>
<gene>
    <name evidence="2" type="ORF">OP10G_1496</name>
</gene>
<dbReference type="AlphaFoldDB" id="A0A068NTB0"/>
<dbReference type="eggNOG" id="COG1409">
    <property type="taxonomic scope" value="Bacteria"/>
</dbReference>
<dbReference type="Proteomes" id="UP000027982">
    <property type="component" value="Chromosome"/>
</dbReference>
<dbReference type="Pfam" id="PF00149">
    <property type="entry name" value="Metallophos"/>
    <property type="match status" value="1"/>
</dbReference>
<dbReference type="InterPro" id="IPR051918">
    <property type="entry name" value="STPP_CPPED1"/>
</dbReference>
<dbReference type="GO" id="GO:0016787">
    <property type="term" value="F:hydrolase activity"/>
    <property type="evidence" value="ECO:0007669"/>
    <property type="project" value="InterPro"/>
</dbReference>
<dbReference type="Gene3D" id="3.60.21.10">
    <property type="match status" value="1"/>
</dbReference>
<dbReference type="SUPFAM" id="SSF56300">
    <property type="entry name" value="Metallo-dependent phosphatases"/>
    <property type="match status" value="1"/>
</dbReference>
<dbReference type="HOGENOM" id="CLU_074803_0_0_0"/>
<organism evidence="2 3">
    <name type="scientific">Fimbriimonas ginsengisoli Gsoil 348</name>
    <dbReference type="NCBI Taxonomy" id="661478"/>
    <lineage>
        <taxon>Bacteria</taxon>
        <taxon>Bacillati</taxon>
        <taxon>Armatimonadota</taxon>
        <taxon>Fimbriimonadia</taxon>
        <taxon>Fimbriimonadales</taxon>
        <taxon>Fimbriimonadaceae</taxon>
        <taxon>Fimbriimonas</taxon>
    </lineage>
</organism>
<dbReference type="PANTHER" id="PTHR43143:SF1">
    <property type="entry name" value="SERINE_THREONINE-PROTEIN PHOSPHATASE CPPED1"/>
    <property type="match status" value="1"/>
</dbReference>
<accession>A0A068NTB0</accession>
<protein>
    <recommendedName>
        <fullName evidence="1">Calcineurin-like phosphoesterase domain-containing protein</fullName>
    </recommendedName>
</protein>